<proteinExistence type="predicted"/>
<dbReference type="EMBL" id="BARW01018580">
    <property type="protein sequence ID" value="GAJ00503.1"/>
    <property type="molecule type" value="Genomic_DNA"/>
</dbReference>
<organism evidence="1">
    <name type="scientific">marine sediment metagenome</name>
    <dbReference type="NCBI Taxonomy" id="412755"/>
    <lineage>
        <taxon>unclassified sequences</taxon>
        <taxon>metagenomes</taxon>
        <taxon>ecological metagenomes</taxon>
    </lineage>
</organism>
<feature type="non-terminal residue" evidence="1">
    <location>
        <position position="1"/>
    </location>
</feature>
<comment type="caution">
    <text evidence="1">The sequence shown here is derived from an EMBL/GenBank/DDBJ whole genome shotgun (WGS) entry which is preliminary data.</text>
</comment>
<gene>
    <name evidence="1" type="ORF">S12H4_31785</name>
</gene>
<dbReference type="AlphaFoldDB" id="X1T5C6"/>
<sequence length="46" mass="5248">ETDLKEKKEEAQKTPMSIESRLESLTQMFAAGKDMPAEEDTEEEES</sequence>
<reference evidence="1" key="1">
    <citation type="journal article" date="2014" name="Front. Microbiol.">
        <title>High frequency of phylogenetically diverse reductive dehalogenase-homologous genes in deep subseafloor sedimentary metagenomes.</title>
        <authorList>
            <person name="Kawai M."/>
            <person name="Futagami T."/>
            <person name="Toyoda A."/>
            <person name="Takaki Y."/>
            <person name="Nishi S."/>
            <person name="Hori S."/>
            <person name="Arai W."/>
            <person name="Tsubouchi T."/>
            <person name="Morono Y."/>
            <person name="Uchiyama I."/>
            <person name="Ito T."/>
            <person name="Fujiyama A."/>
            <person name="Inagaki F."/>
            <person name="Takami H."/>
        </authorList>
    </citation>
    <scope>NUCLEOTIDE SEQUENCE</scope>
    <source>
        <strain evidence="1">Expedition CK06-06</strain>
    </source>
</reference>
<evidence type="ECO:0000313" key="1">
    <source>
        <dbReference type="EMBL" id="GAJ00503.1"/>
    </source>
</evidence>
<protein>
    <submittedName>
        <fullName evidence="1">Uncharacterized protein</fullName>
    </submittedName>
</protein>
<accession>X1T5C6</accession>
<name>X1T5C6_9ZZZZ</name>